<protein>
    <submittedName>
        <fullName evidence="1">Uncharacterized protein</fullName>
    </submittedName>
</protein>
<name>A0A0D0D1G7_9AGAM</name>
<dbReference type="HOGENOM" id="CLU_1349321_0_0_1"/>
<accession>A0A0D0D1G7</accession>
<dbReference type="AlphaFoldDB" id="A0A0D0D1G7"/>
<sequence length="203" mass="21404">MGRRKRCHEVLISNLATARERKRARVHGTGGQVAVDSGLQARKENEQIPFVSPGPVHSTTNNQTHLHSVSVSGPPVRGFDSEVLSEVQTGIGDETGAPGTDTEIWELTTSYFVLVPTQTQCHEPVEALQVGLGCVPSTHGCVAAGAHADVPPLSCISGASIPGGDGCSGRSISCEEVFDDEEDLVAIQGPQWRDNVTNQSDGP</sequence>
<reference evidence="1 2" key="1">
    <citation type="submission" date="2014-04" db="EMBL/GenBank/DDBJ databases">
        <authorList>
            <consortium name="DOE Joint Genome Institute"/>
            <person name="Kuo A."/>
            <person name="Kohler A."/>
            <person name="Jargeat P."/>
            <person name="Nagy L.G."/>
            <person name="Floudas D."/>
            <person name="Copeland A."/>
            <person name="Barry K.W."/>
            <person name="Cichocki N."/>
            <person name="Veneault-Fourrey C."/>
            <person name="LaButti K."/>
            <person name="Lindquist E.A."/>
            <person name="Lipzen A."/>
            <person name="Lundell T."/>
            <person name="Morin E."/>
            <person name="Murat C."/>
            <person name="Sun H."/>
            <person name="Tunlid A."/>
            <person name="Henrissat B."/>
            <person name="Grigoriev I.V."/>
            <person name="Hibbett D.S."/>
            <person name="Martin F."/>
            <person name="Nordberg H.P."/>
            <person name="Cantor M.N."/>
            <person name="Hua S.X."/>
        </authorList>
    </citation>
    <scope>NUCLEOTIDE SEQUENCE [LARGE SCALE GENOMIC DNA]</scope>
    <source>
        <strain evidence="1 2">Ve08.2h10</strain>
    </source>
</reference>
<dbReference type="InParanoid" id="A0A0D0D1G7"/>
<keyword evidence="2" id="KW-1185">Reference proteome</keyword>
<gene>
    <name evidence="1" type="ORF">PAXRUDRAFT_20547</name>
</gene>
<organism evidence="1 2">
    <name type="scientific">Paxillus rubicundulus Ve08.2h10</name>
    <dbReference type="NCBI Taxonomy" id="930991"/>
    <lineage>
        <taxon>Eukaryota</taxon>
        <taxon>Fungi</taxon>
        <taxon>Dikarya</taxon>
        <taxon>Basidiomycota</taxon>
        <taxon>Agaricomycotina</taxon>
        <taxon>Agaricomycetes</taxon>
        <taxon>Agaricomycetidae</taxon>
        <taxon>Boletales</taxon>
        <taxon>Paxilineae</taxon>
        <taxon>Paxillaceae</taxon>
        <taxon>Paxillus</taxon>
    </lineage>
</organism>
<dbReference type="Proteomes" id="UP000054538">
    <property type="component" value="Unassembled WGS sequence"/>
</dbReference>
<evidence type="ECO:0000313" key="2">
    <source>
        <dbReference type="Proteomes" id="UP000054538"/>
    </source>
</evidence>
<dbReference type="EMBL" id="KN829469">
    <property type="protein sequence ID" value="KIK73729.1"/>
    <property type="molecule type" value="Genomic_DNA"/>
</dbReference>
<reference evidence="2" key="2">
    <citation type="submission" date="2015-01" db="EMBL/GenBank/DDBJ databases">
        <title>Evolutionary Origins and Diversification of the Mycorrhizal Mutualists.</title>
        <authorList>
            <consortium name="DOE Joint Genome Institute"/>
            <consortium name="Mycorrhizal Genomics Consortium"/>
            <person name="Kohler A."/>
            <person name="Kuo A."/>
            <person name="Nagy L.G."/>
            <person name="Floudas D."/>
            <person name="Copeland A."/>
            <person name="Barry K.W."/>
            <person name="Cichocki N."/>
            <person name="Veneault-Fourrey C."/>
            <person name="LaButti K."/>
            <person name="Lindquist E.A."/>
            <person name="Lipzen A."/>
            <person name="Lundell T."/>
            <person name="Morin E."/>
            <person name="Murat C."/>
            <person name="Riley R."/>
            <person name="Ohm R."/>
            <person name="Sun H."/>
            <person name="Tunlid A."/>
            <person name="Henrissat B."/>
            <person name="Grigoriev I.V."/>
            <person name="Hibbett D.S."/>
            <person name="Martin F."/>
        </authorList>
    </citation>
    <scope>NUCLEOTIDE SEQUENCE [LARGE SCALE GENOMIC DNA]</scope>
    <source>
        <strain evidence="2">Ve08.2h10</strain>
    </source>
</reference>
<proteinExistence type="predicted"/>
<evidence type="ECO:0000313" key="1">
    <source>
        <dbReference type="EMBL" id="KIK73729.1"/>
    </source>
</evidence>